<evidence type="ECO:0000256" key="1">
    <source>
        <dbReference type="SAM" id="Phobius"/>
    </source>
</evidence>
<accession>A0A9N8KSW6</accession>
<keyword evidence="1" id="KW-1133">Transmembrane helix</keyword>
<dbReference type="AlphaFoldDB" id="A0A9N8KSW6"/>
<organism evidence="2 3">
    <name type="scientific">Chrysodeixis includens</name>
    <name type="common">Soybean looper</name>
    <name type="synonym">Pseudoplusia includens</name>
    <dbReference type="NCBI Taxonomy" id="689277"/>
    <lineage>
        <taxon>Eukaryota</taxon>
        <taxon>Metazoa</taxon>
        <taxon>Ecdysozoa</taxon>
        <taxon>Arthropoda</taxon>
        <taxon>Hexapoda</taxon>
        <taxon>Insecta</taxon>
        <taxon>Pterygota</taxon>
        <taxon>Neoptera</taxon>
        <taxon>Endopterygota</taxon>
        <taxon>Lepidoptera</taxon>
        <taxon>Glossata</taxon>
        <taxon>Ditrysia</taxon>
        <taxon>Noctuoidea</taxon>
        <taxon>Noctuidae</taxon>
        <taxon>Plusiinae</taxon>
        <taxon>Chrysodeixis</taxon>
    </lineage>
</organism>
<proteinExistence type="predicted"/>
<reference evidence="2" key="1">
    <citation type="submission" date="2021-12" db="EMBL/GenBank/DDBJ databases">
        <authorList>
            <person name="King R."/>
        </authorList>
    </citation>
    <scope>NUCLEOTIDE SEQUENCE</scope>
</reference>
<name>A0A9N8KSW6_CHRIL</name>
<feature type="transmembrane region" description="Helical" evidence="1">
    <location>
        <begin position="16"/>
        <end position="37"/>
    </location>
</feature>
<dbReference type="Proteomes" id="UP001154114">
    <property type="component" value="Chromosome 12"/>
</dbReference>
<sequence>MYNNFIPVFTGGKHTIWGITGIITHLFLQSFYLKMFINQILQDKNTS</sequence>
<evidence type="ECO:0000313" key="2">
    <source>
        <dbReference type="EMBL" id="CAD0200391.1"/>
    </source>
</evidence>
<keyword evidence="3" id="KW-1185">Reference proteome</keyword>
<gene>
    <name evidence="2" type="ORF">CINC_LOCUS2078</name>
</gene>
<keyword evidence="1" id="KW-0472">Membrane</keyword>
<evidence type="ECO:0000313" key="3">
    <source>
        <dbReference type="Proteomes" id="UP001154114"/>
    </source>
</evidence>
<dbReference type="EMBL" id="LR824015">
    <property type="protein sequence ID" value="CAD0200391.1"/>
    <property type="molecule type" value="Genomic_DNA"/>
</dbReference>
<protein>
    <submittedName>
        <fullName evidence="2">Uncharacterized protein</fullName>
    </submittedName>
</protein>
<keyword evidence="1" id="KW-0812">Transmembrane</keyword>